<sequence>MIPAWHRMKGGAALLGARRPGESGPFGPYGAPDEEWEPEAGQAEARKPAARSSSSAAQRRPRVR</sequence>
<evidence type="ECO:0000256" key="1">
    <source>
        <dbReference type="SAM" id="MobiDB-lite"/>
    </source>
</evidence>
<gene>
    <name evidence="2" type="ORF">GCM10009716_24850</name>
</gene>
<proteinExistence type="predicted"/>
<evidence type="ECO:0000313" key="3">
    <source>
        <dbReference type="Proteomes" id="UP001501303"/>
    </source>
</evidence>
<keyword evidence="3" id="KW-1185">Reference proteome</keyword>
<name>A0ABN2P7I7_9ACTN</name>
<dbReference type="Proteomes" id="UP001501303">
    <property type="component" value="Unassembled WGS sequence"/>
</dbReference>
<accession>A0ABN2P7I7</accession>
<dbReference type="EMBL" id="BAAAMJ010000026">
    <property type="protein sequence ID" value="GAA1914393.1"/>
    <property type="molecule type" value="Genomic_DNA"/>
</dbReference>
<feature type="region of interest" description="Disordered" evidence="1">
    <location>
        <begin position="1"/>
        <end position="64"/>
    </location>
</feature>
<organism evidence="2 3">
    <name type="scientific">Streptomyces sodiiphilus</name>
    <dbReference type="NCBI Taxonomy" id="226217"/>
    <lineage>
        <taxon>Bacteria</taxon>
        <taxon>Bacillati</taxon>
        <taxon>Actinomycetota</taxon>
        <taxon>Actinomycetes</taxon>
        <taxon>Kitasatosporales</taxon>
        <taxon>Streptomycetaceae</taxon>
        <taxon>Streptomyces</taxon>
    </lineage>
</organism>
<protein>
    <submittedName>
        <fullName evidence="2">Uncharacterized protein</fullName>
    </submittedName>
</protein>
<reference evidence="2 3" key="1">
    <citation type="journal article" date="2019" name="Int. J. Syst. Evol. Microbiol.">
        <title>The Global Catalogue of Microorganisms (GCM) 10K type strain sequencing project: providing services to taxonomists for standard genome sequencing and annotation.</title>
        <authorList>
            <consortium name="The Broad Institute Genomics Platform"/>
            <consortium name="The Broad Institute Genome Sequencing Center for Infectious Disease"/>
            <person name="Wu L."/>
            <person name="Ma J."/>
        </authorList>
    </citation>
    <scope>NUCLEOTIDE SEQUENCE [LARGE SCALE GENOMIC DNA]</scope>
    <source>
        <strain evidence="2 3">JCM 13581</strain>
    </source>
</reference>
<comment type="caution">
    <text evidence="2">The sequence shown here is derived from an EMBL/GenBank/DDBJ whole genome shotgun (WGS) entry which is preliminary data.</text>
</comment>
<evidence type="ECO:0000313" key="2">
    <source>
        <dbReference type="EMBL" id="GAA1914393.1"/>
    </source>
</evidence>